<keyword evidence="2" id="KW-0347">Helicase</keyword>
<protein>
    <recommendedName>
        <fullName evidence="3">Helicase C-terminal domain-containing protein</fullName>
    </recommendedName>
</protein>
<comment type="caution">
    <text evidence="4">The sequence shown here is derived from an EMBL/GenBank/DDBJ whole genome shotgun (WGS) entry which is preliminary data.</text>
</comment>
<dbReference type="PROSITE" id="PS51194">
    <property type="entry name" value="HELICASE_CTER"/>
    <property type="match status" value="1"/>
</dbReference>
<name>A0ABQ6N2C4_9STRA</name>
<evidence type="ECO:0000259" key="3">
    <source>
        <dbReference type="PROSITE" id="PS51194"/>
    </source>
</evidence>
<feature type="domain" description="Helicase C-terminal" evidence="3">
    <location>
        <begin position="15"/>
        <end position="170"/>
    </location>
</feature>
<dbReference type="PANTHER" id="PTHR47964:SF1">
    <property type="entry name" value="ATP-DEPENDENT DNA HELICASE HOMOLOG RECG, CHLOROPLASTIC"/>
    <property type="match status" value="1"/>
</dbReference>
<gene>
    <name evidence="4" type="ORF">TeGR_g13240</name>
</gene>
<dbReference type="Gene3D" id="3.40.50.300">
    <property type="entry name" value="P-loop containing nucleotide triphosphate hydrolases"/>
    <property type="match status" value="1"/>
</dbReference>
<sequence>MRMPINTTVAEFSEDVVRSAIKAEIDRGGQCFVVLPRIKMIPEAQEMLERLVPGVDILIAHGQMSPGEAESVVGEFAEGKAGVLLATTVIENGIDIPTVNTIVVLEAQSYGMSTLYQLRGRVGRNNQQAFAYLLYPPGGDLTEKSVQRLHAMEDLTELGSGFDLASRDLEIRGAGSIFGVEQSGMAGRVGFDLIGNLRYA</sequence>
<evidence type="ECO:0000256" key="1">
    <source>
        <dbReference type="ARBA" id="ARBA00022801"/>
    </source>
</evidence>
<evidence type="ECO:0000256" key="2">
    <source>
        <dbReference type="ARBA" id="ARBA00022806"/>
    </source>
</evidence>
<organism evidence="4 5">
    <name type="scientific">Tetraparma gracilis</name>
    <dbReference type="NCBI Taxonomy" id="2962635"/>
    <lineage>
        <taxon>Eukaryota</taxon>
        <taxon>Sar</taxon>
        <taxon>Stramenopiles</taxon>
        <taxon>Ochrophyta</taxon>
        <taxon>Bolidophyceae</taxon>
        <taxon>Parmales</taxon>
        <taxon>Triparmaceae</taxon>
        <taxon>Tetraparma</taxon>
    </lineage>
</organism>
<dbReference type="SUPFAM" id="SSF52540">
    <property type="entry name" value="P-loop containing nucleoside triphosphate hydrolases"/>
    <property type="match status" value="1"/>
</dbReference>
<dbReference type="Proteomes" id="UP001165060">
    <property type="component" value="Unassembled WGS sequence"/>
</dbReference>
<keyword evidence="2" id="KW-0067">ATP-binding</keyword>
<accession>A0ABQ6N2C4</accession>
<keyword evidence="2" id="KW-0547">Nucleotide-binding</keyword>
<dbReference type="Pfam" id="PF00271">
    <property type="entry name" value="Helicase_C"/>
    <property type="match status" value="1"/>
</dbReference>
<dbReference type="InterPro" id="IPR047112">
    <property type="entry name" value="RecG/Mfd"/>
</dbReference>
<dbReference type="SMART" id="SM00490">
    <property type="entry name" value="HELICc"/>
    <property type="match status" value="1"/>
</dbReference>
<evidence type="ECO:0000313" key="5">
    <source>
        <dbReference type="Proteomes" id="UP001165060"/>
    </source>
</evidence>
<dbReference type="PANTHER" id="PTHR47964">
    <property type="entry name" value="ATP-DEPENDENT DNA HELICASE HOMOLOG RECG, CHLOROPLASTIC"/>
    <property type="match status" value="1"/>
</dbReference>
<proteinExistence type="predicted"/>
<evidence type="ECO:0000313" key="4">
    <source>
        <dbReference type="EMBL" id="GMI38545.1"/>
    </source>
</evidence>
<dbReference type="InterPro" id="IPR027417">
    <property type="entry name" value="P-loop_NTPase"/>
</dbReference>
<dbReference type="InterPro" id="IPR001650">
    <property type="entry name" value="Helicase_C-like"/>
</dbReference>
<keyword evidence="5" id="KW-1185">Reference proteome</keyword>
<keyword evidence="1" id="KW-0378">Hydrolase</keyword>
<reference evidence="4 5" key="1">
    <citation type="journal article" date="2023" name="Commun. Biol.">
        <title>Genome analysis of Parmales, the sister group of diatoms, reveals the evolutionary specialization of diatoms from phago-mixotrophs to photoautotrophs.</title>
        <authorList>
            <person name="Ban H."/>
            <person name="Sato S."/>
            <person name="Yoshikawa S."/>
            <person name="Yamada K."/>
            <person name="Nakamura Y."/>
            <person name="Ichinomiya M."/>
            <person name="Sato N."/>
            <person name="Blanc-Mathieu R."/>
            <person name="Endo H."/>
            <person name="Kuwata A."/>
            <person name="Ogata H."/>
        </authorList>
    </citation>
    <scope>NUCLEOTIDE SEQUENCE [LARGE SCALE GENOMIC DNA]</scope>
</reference>
<dbReference type="EMBL" id="BRYB01003545">
    <property type="protein sequence ID" value="GMI38545.1"/>
    <property type="molecule type" value="Genomic_DNA"/>
</dbReference>